<feature type="compositionally biased region" description="Basic and acidic residues" evidence="1">
    <location>
        <begin position="1"/>
        <end position="10"/>
    </location>
</feature>
<feature type="region of interest" description="Disordered" evidence="1">
    <location>
        <begin position="1"/>
        <end position="51"/>
    </location>
</feature>
<dbReference type="EMBL" id="BGPR01007760">
    <property type="protein sequence ID" value="GBN29296.1"/>
    <property type="molecule type" value="Genomic_DNA"/>
</dbReference>
<dbReference type="Gene3D" id="2.30.30.100">
    <property type="match status" value="1"/>
</dbReference>
<dbReference type="OrthoDB" id="10002367at2759"/>
<organism evidence="3 4">
    <name type="scientific">Araneus ventricosus</name>
    <name type="common">Orbweaver spider</name>
    <name type="synonym">Epeira ventricosa</name>
    <dbReference type="NCBI Taxonomy" id="182803"/>
    <lineage>
        <taxon>Eukaryota</taxon>
        <taxon>Metazoa</taxon>
        <taxon>Ecdysozoa</taxon>
        <taxon>Arthropoda</taxon>
        <taxon>Chelicerata</taxon>
        <taxon>Arachnida</taxon>
        <taxon>Araneae</taxon>
        <taxon>Araneomorphae</taxon>
        <taxon>Entelegynae</taxon>
        <taxon>Araneoidea</taxon>
        <taxon>Araneidae</taxon>
        <taxon>Araneus</taxon>
    </lineage>
</organism>
<proteinExistence type="predicted"/>
<evidence type="ECO:0000256" key="1">
    <source>
        <dbReference type="SAM" id="MobiDB-lite"/>
    </source>
</evidence>
<feature type="compositionally biased region" description="Low complexity" evidence="1">
    <location>
        <begin position="11"/>
        <end position="20"/>
    </location>
</feature>
<gene>
    <name evidence="3" type="ORF">AVEN_28722_1</name>
</gene>
<dbReference type="GO" id="GO:0005683">
    <property type="term" value="C:U7 snRNP"/>
    <property type="evidence" value="ECO:0007669"/>
    <property type="project" value="TreeGrafter"/>
</dbReference>
<sequence>MSERDRDSSRRSNPASSRGRSPPPTPKPRDDNELPTEFGRPMEPTSKEDENNILKRMKTAFTHGPLNVLYECINKKQKIEIWTRNCEEVRGICIGYVIAFDKHWNLILSDVDEVYLKPKKAKSPYFDVDELPELPPKVPKVKKKRTPEEEAAQKAAEEAAAKKPKKNKKKKGRKTCQRHLKQLFIRGNSIIMIAMLN</sequence>
<dbReference type="SUPFAM" id="SSF50182">
    <property type="entry name" value="Sm-like ribonucleoproteins"/>
    <property type="match status" value="1"/>
</dbReference>
<evidence type="ECO:0000313" key="3">
    <source>
        <dbReference type="EMBL" id="GBN29296.1"/>
    </source>
</evidence>
<feature type="compositionally biased region" description="Basic residues" evidence="1">
    <location>
        <begin position="162"/>
        <end position="176"/>
    </location>
</feature>
<dbReference type="InterPro" id="IPR001163">
    <property type="entry name" value="Sm_dom_euk/arc"/>
</dbReference>
<evidence type="ECO:0000313" key="4">
    <source>
        <dbReference type="Proteomes" id="UP000499080"/>
    </source>
</evidence>
<dbReference type="Proteomes" id="UP000499080">
    <property type="component" value="Unassembled WGS sequence"/>
</dbReference>
<dbReference type="GO" id="GO:0006398">
    <property type="term" value="P:mRNA 3'-end processing by stem-loop binding and cleavage"/>
    <property type="evidence" value="ECO:0007669"/>
    <property type="project" value="TreeGrafter"/>
</dbReference>
<reference evidence="3 4" key="1">
    <citation type="journal article" date="2019" name="Sci. Rep.">
        <title>Orb-weaving spider Araneus ventricosus genome elucidates the spidroin gene catalogue.</title>
        <authorList>
            <person name="Kono N."/>
            <person name="Nakamura H."/>
            <person name="Ohtoshi R."/>
            <person name="Moran D.A.P."/>
            <person name="Shinohara A."/>
            <person name="Yoshida Y."/>
            <person name="Fujiwara M."/>
            <person name="Mori M."/>
            <person name="Tomita M."/>
            <person name="Arakawa K."/>
        </authorList>
    </citation>
    <scope>NUCLEOTIDE SEQUENCE [LARGE SCALE GENOMIC DNA]</scope>
</reference>
<dbReference type="PANTHER" id="PTHR21415:SF1">
    <property type="entry name" value="U7 SNRNA-ASSOCIATED SM-LIKE PROTEIN LSM11"/>
    <property type="match status" value="1"/>
</dbReference>
<feature type="domain" description="Sm" evidence="2">
    <location>
        <begin position="67"/>
        <end position="195"/>
    </location>
</feature>
<dbReference type="InterPro" id="IPR039267">
    <property type="entry name" value="Lsm11"/>
</dbReference>
<dbReference type="SMART" id="SM00651">
    <property type="entry name" value="Sm"/>
    <property type="match status" value="1"/>
</dbReference>
<dbReference type="AlphaFoldDB" id="A0A4Y2MUJ1"/>
<keyword evidence="4" id="KW-1185">Reference proteome</keyword>
<feature type="region of interest" description="Disordered" evidence="1">
    <location>
        <begin position="136"/>
        <end position="176"/>
    </location>
</feature>
<protein>
    <recommendedName>
        <fullName evidence="2">Sm domain-containing protein</fullName>
    </recommendedName>
</protein>
<dbReference type="PANTHER" id="PTHR21415">
    <property type="entry name" value="U7 SNRNA-ASSOCIATED SM-LIKE PROTEIN LSM11"/>
    <property type="match status" value="1"/>
</dbReference>
<dbReference type="InterPro" id="IPR010920">
    <property type="entry name" value="LSM_dom_sf"/>
</dbReference>
<feature type="compositionally biased region" description="Basic and acidic residues" evidence="1">
    <location>
        <begin position="146"/>
        <end position="161"/>
    </location>
</feature>
<name>A0A4Y2MUJ1_ARAVE</name>
<evidence type="ECO:0000259" key="2">
    <source>
        <dbReference type="SMART" id="SM00651"/>
    </source>
</evidence>
<comment type="caution">
    <text evidence="3">The sequence shown here is derived from an EMBL/GenBank/DDBJ whole genome shotgun (WGS) entry which is preliminary data.</text>
</comment>
<accession>A0A4Y2MUJ1</accession>
<dbReference type="GO" id="GO:0071209">
    <property type="term" value="F:U7 snRNA binding"/>
    <property type="evidence" value="ECO:0007669"/>
    <property type="project" value="InterPro"/>
</dbReference>